<organism evidence="1 2">
    <name type="scientific">Chloroflexus islandicus</name>
    <dbReference type="NCBI Taxonomy" id="1707952"/>
    <lineage>
        <taxon>Bacteria</taxon>
        <taxon>Bacillati</taxon>
        <taxon>Chloroflexota</taxon>
        <taxon>Chloroflexia</taxon>
        <taxon>Chloroflexales</taxon>
        <taxon>Chloroflexineae</taxon>
        <taxon>Chloroflexaceae</taxon>
        <taxon>Chloroflexus</taxon>
    </lineage>
</organism>
<name>A0A178M9V8_9CHLR</name>
<dbReference type="InterPro" id="IPR043519">
    <property type="entry name" value="NT_sf"/>
</dbReference>
<dbReference type="RefSeq" id="WP_066787776.1">
    <property type="nucleotide sequence ID" value="NZ_LWQS01000056.1"/>
</dbReference>
<sequence length="183" mass="20505">MSLIAGNLAIVQRLLDGDQMAWAVIGGAAAHLYGDRRPLNDVDVLVQRGALPRIIQLLQQSHKAVQSDGSRVIWRGIKVFEDLTVRRGATSHPFWLDEPMQRHRRRMPLLGAQVYVAAPEDIVAHKLLLQRGPEQGKHDINDVAGIIRRCQLDVTYLEERLKTMGALDIVRPRLSEFGVVLPS</sequence>
<keyword evidence="2" id="KW-1185">Reference proteome</keyword>
<protein>
    <submittedName>
        <fullName evidence="1">Uncharacterized protein</fullName>
    </submittedName>
</protein>
<reference evidence="1 2" key="1">
    <citation type="submission" date="2016-04" db="EMBL/GenBank/DDBJ databases">
        <title>Chloroflexus islandicus sp. nov., a thermophilic filamentous anoxygenic phototrophic bacterium from geyser Strokkur (Iceland).</title>
        <authorList>
            <person name="Gaisin V.A."/>
            <person name="Kalashnikov A.M."/>
            <person name="Sukhacheva M.V."/>
            <person name="Grouzdev D.S."/>
            <person name="Ivanov T.M."/>
            <person name="Kuznetsov B."/>
            <person name="Gorlenko V.M."/>
        </authorList>
    </citation>
    <scope>NUCLEOTIDE SEQUENCE [LARGE SCALE GENOMIC DNA]</scope>
    <source>
        <strain evidence="2">isl-2</strain>
    </source>
</reference>
<dbReference type="Proteomes" id="UP000078287">
    <property type="component" value="Unassembled WGS sequence"/>
</dbReference>
<dbReference type="EMBL" id="LWQS01000056">
    <property type="protein sequence ID" value="OAN45313.1"/>
    <property type="molecule type" value="Genomic_DNA"/>
</dbReference>
<gene>
    <name evidence="1" type="ORF">A6A03_14995</name>
</gene>
<comment type="caution">
    <text evidence="1">The sequence shown here is derived from an EMBL/GenBank/DDBJ whole genome shotgun (WGS) entry which is preliminary data.</text>
</comment>
<dbReference type="STRING" id="1707952.A6A03_14995"/>
<dbReference type="OrthoDB" id="156789at2"/>
<evidence type="ECO:0000313" key="2">
    <source>
        <dbReference type="Proteomes" id="UP000078287"/>
    </source>
</evidence>
<dbReference type="AlphaFoldDB" id="A0A178M9V8"/>
<accession>A0A178M9V8</accession>
<dbReference type="Gene3D" id="3.30.460.40">
    <property type="match status" value="1"/>
</dbReference>
<dbReference type="SUPFAM" id="SSF81301">
    <property type="entry name" value="Nucleotidyltransferase"/>
    <property type="match status" value="1"/>
</dbReference>
<evidence type="ECO:0000313" key="1">
    <source>
        <dbReference type="EMBL" id="OAN45313.1"/>
    </source>
</evidence>
<proteinExistence type="predicted"/>